<reference evidence="1 2" key="1">
    <citation type="journal article" date="2019" name="Int. J. Syst. Evol. Microbiol.">
        <title>The Global Catalogue of Microorganisms (GCM) 10K type strain sequencing project: providing services to taxonomists for standard genome sequencing and annotation.</title>
        <authorList>
            <consortium name="The Broad Institute Genomics Platform"/>
            <consortium name="The Broad Institute Genome Sequencing Center for Infectious Disease"/>
            <person name="Wu L."/>
            <person name="Ma J."/>
        </authorList>
    </citation>
    <scope>NUCLEOTIDE SEQUENCE [LARGE SCALE GENOMIC DNA]</scope>
    <source>
        <strain evidence="1 2">Q85</strain>
    </source>
</reference>
<dbReference type="AlphaFoldDB" id="A0ABD5YCE1"/>
<keyword evidence="2" id="KW-1185">Reference proteome</keyword>
<accession>A0ABD5YCE1</accession>
<protein>
    <submittedName>
        <fullName evidence="1">Uncharacterized protein</fullName>
    </submittedName>
</protein>
<sequence>MTLSGETASIEPTAETVDPEPGVVVVEPVVLTRFERAYPPVECETASQFTDAESGFPPVRIIENKENTRAFRRGMNPTTHSSVHY</sequence>
<dbReference type="EMBL" id="JBHSZZ010000007">
    <property type="protein sequence ID" value="MFC7185666.1"/>
    <property type="molecule type" value="Genomic_DNA"/>
</dbReference>
<gene>
    <name evidence="1" type="ORF">ACFQMK_01880</name>
</gene>
<proteinExistence type="predicted"/>
<organism evidence="1 2">
    <name type="scientific">Halorubrum yunnanense</name>
    <dbReference type="NCBI Taxonomy" id="1526162"/>
    <lineage>
        <taxon>Archaea</taxon>
        <taxon>Methanobacteriati</taxon>
        <taxon>Methanobacteriota</taxon>
        <taxon>Stenosarchaea group</taxon>
        <taxon>Halobacteria</taxon>
        <taxon>Halobacteriales</taxon>
        <taxon>Haloferacaceae</taxon>
        <taxon>Halorubrum</taxon>
    </lineage>
</organism>
<dbReference type="RefSeq" id="WP_267662646.1">
    <property type="nucleotide sequence ID" value="NZ_JAODIX010000007.1"/>
</dbReference>
<name>A0ABD5YCE1_9EURY</name>
<dbReference type="Proteomes" id="UP001596390">
    <property type="component" value="Unassembled WGS sequence"/>
</dbReference>
<comment type="caution">
    <text evidence="1">The sequence shown here is derived from an EMBL/GenBank/DDBJ whole genome shotgun (WGS) entry which is preliminary data.</text>
</comment>
<evidence type="ECO:0000313" key="2">
    <source>
        <dbReference type="Proteomes" id="UP001596390"/>
    </source>
</evidence>
<evidence type="ECO:0000313" key="1">
    <source>
        <dbReference type="EMBL" id="MFC7185666.1"/>
    </source>
</evidence>